<keyword evidence="2" id="KW-1185">Reference proteome</keyword>
<organism evidence="1 2">
    <name type="scientific">Commensalibacter papalotli</name>
    <name type="common">ex Servin-Garciduenas et al. 2014</name>
    <dbReference type="NCBI Taxonomy" id="1208583"/>
    <lineage>
        <taxon>Bacteria</taxon>
        <taxon>Pseudomonadati</taxon>
        <taxon>Pseudomonadota</taxon>
        <taxon>Alphaproteobacteria</taxon>
        <taxon>Acetobacterales</taxon>
        <taxon>Acetobacteraceae</taxon>
    </lineage>
</organism>
<dbReference type="Gene3D" id="1.25.40.10">
    <property type="entry name" value="Tetratricopeptide repeat domain"/>
    <property type="match status" value="1"/>
</dbReference>
<comment type="caution">
    <text evidence="1">The sequence shown here is derived from an EMBL/GenBank/DDBJ whole genome shotgun (WGS) entry which is preliminary data.</text>
</comment>
<dbReference type="OrthoDB" id="7375477at2"/>
<dbReference type="STRING" id="1208583.COMX_02260"/>
<reference evidence="1 2" key="1">
    <citation type="journal article" date="2014" name="Genome Announc.">
        <title>Draft Genome Sequence of Commensalibacter papalotli MX01, a Symbiont Identified from the Guts of Overwintering Monarch Butterflies.</title>
        <authorList>
            <person name="Servin-Garciduenas L.E."/>
            <person name="Sanchez-Quinto A."/>
            <person name="Martinez-Romero E."/>
        </authorList>
    </citation>
    <scope>NUCLEOTIDE SEQUENCE [LARGE SCALE GENOMIC DNA]</scope>
    <source>
        <strain evidence="2">MX-MONARCH01</strain>
    </source>
</reference>
<sequence length="310" mass="34893">MRILYKNFTILIPLLLGMAGCGGTEPPEPTRDDPFDRTMDVADEAVYYDQLQQAEINYKKSFDYALTSDDVANIDDAGYNLATIQLGLNNTQDALQTVVLTNNELRIRGQENSPQLDLVRAAILYRMNRLTEAAQAALMAEKSKHEDIQERSYFLSALIVNDQGDINALGQYVQKLDQLLINGKPKKEEEKSWKADQQELHALLSYKQGQYPQAMTAAKTAQDIRREQVEYRAMVRTLALQGQISEAMKDFVAAAQFYVRAGKSALLLKDYPDAKKYLDRATSLHADPITYQLASDALLVLTKKTKKTSK</sequence>
<dbReference type="SUPFAM" id="SSF48452">
    <property type="entry name" value="TPR-like"/>
    <property type="match status" value="1"/>
</dbReference>
<accession>W7E0L0</accession>
<protein>
    <recommendedName>
        <fullName evidence="3">Tetratricopeptide repeat protein</fullName>
    </recommendedName>
</protein>
<dbReference type="InterPro" id="IPR011990">
    <property type="entry name" value="TPR-like_helical_dom_sf"/>
</dbReference>
<dbReference type="PROSITE" id="PS51257">
    <property type="entry name" value="PROKAR_LIPOPROTEIN"/>
    <property type="match status" value="1"/>
</dbReference>
<evidence type="ECO:0000313" key="2">
    <source>
        <dbReference type="Proteomes" id="UP000019250"/>
    </source>
</evidence>
<dbReference type="RefSeq" id="WP_034336548.1">
    <property type="nucleotide sequence ID" value="NZ_ATSX01000001.1"/>
</dbReference>
<evidence type="ECO:0000313" key="1">
    <source>
        <dbReference type="EMBL" id="EUK18534.1"/>
    </source>
</evidence>
<dbReference type="Proteomes" id="UP000019250">
    <property type="component" value="Unassembled WGS sequence"/>
</dbReference>
<gene>
    <name evidence="1" type="ORF">COMX_02260</name>
</gene>
<proteinExistence type="predicted"/>
<dbReference type="eggNOG" id="COG0457">
    <property type="taxonomic scope" value="Bacteria"/>
</dbReference>
<dbReference type="AlphaFoldDB" id="W7E0L0"/>
<dbReference type="EMBL" id="ATSX01000001">
    <property type="protein sequence ID" value="EUK18534.1"/>
    <property type="molecule type" value="Genomic_DNA"/>
</dbReference>
<evidence type="ECO:0008006" key="3">
    <source>
        <dbReference type="Google" id="ProtNLM"/>
    </source>
</evidence>
<name>W7E0L0_9PROT</name>